<comment type="domain">
    <text evidence="10">The IMP cyclohydrolase activity resides in the N-terminal region.</text>
</comment>
<dbReference type="CDD" id="cd01421">
    <property type="entry name" value="IMPCH"/>
    <property type="match status" value="1"/>
</dbReference>
<dbReference type="RefSeq" id="WP_286137004.1">
    <property type="nucleotide sequence ID" value="NZ_BRPL01000004.1"/>
</dbReference>
<evidence type="ECO:0000313" key="12">
    <source>
        <dbReference type="EMBL" id="GLB47463.1"/>
    </source>
</evidence>
<comment type="similarity">
    <text evidence="3 10">Belongs to the PurH family.</text>
</comment>
<dbReference type="EMBL" id="BRPL01000004">
    <property type="protein sequence ID" value="GLB47463.1"/>
    <property type="molecule type" value="Genomic_DNA"/>
</dbReference>
<evidence type="ECO:0000256" key="1">
    <source>
        <dbReference type="ARBA" id="ARBA00004844"/>
    </source>
</evidence>
<evidence type="ECO:0000256" key="5">
    <source>
        <dbReference type="ARBA" id="ARBA00022755"/>
    </source>
</evidence>
<dbReference type="GO" id="GO:0006189">
    <property type="term" value="P:'de novo' IMP biosynthetic process"/>
    <property type="evidence" value="ECO:0007669"/>
    <property type="project" value="UniProtKB-UniRule"/>
</dbReference>
<dbReference type="InterPro" id="IPR016193">
    <property type="entry name" value="Cytidine_deaminase-like"/>
</dbReference>
<evidence type="ECO:0000259" key="11">
    <source>
        <dbReference type="PROSITE" id="PS51855"/>
    </source>
</evidence>
<dbReference type="GO" id="GO:0004643">
    <property type="term" value="F:phosphoribosylaminoimidazolecarboxamide formyltransferase activity"/>
    <property type="evidence" value="ECO:0007669"/>
    <property type="project" value="UniProtKB-UniRule"/>
</dbReference>
<dbReference type="InterPro" id="IPR011607">
    <property type="entry name" value="MGS-like_dom"/>
</dbReference>
<dbReference type="SUPFAM" id="SSF52335">
    <property type="entry name" value="Methylglyoxal synthase-like"/>
    <property type="match status" value="1"/>
</dbReference>
<evidence type="ECO:0000256" key="9">
    <source>
        <dbReference type="ARBA" id="ARBA00050687"/>
    </source>
</evidence>
<dbReference type="Proteomes" id="UP001144204">
    <property type="component" value="Unassembled WGS sequence"/>
</dbReference>
<protein>
    <recommendedName>
        <fullName evidence="10">Bifunctional purine biosynthesis protein PurH</fullName>
    </recommendedName>
    <domain>
        <recommendedName>
            <fullName evidence="10">Phosphoribosylaminoimidazolecarboxamide formyltransferase</fullName>
            <ecNumber evidence="10">2.1.2.3</ecNumber>
        </recommendedName>
        <alternativeName>
            <fullName evidence="10">AICAR transformylase</fullName>
        </alternativeName>
    </domain>
    <domain>
        <recommendedName>
            <fullName evidence="10">IMP cyclohydrolase</fullName>
            <ecNumber evidence="10">3.5.4.10</ecNumber>
        </recommendedName>
        <alternativeName>
            <fullName evidence="10">ATIC</fullName>
        </alternativeName>
        <alternativeName>
            <fullName evidence="10">IMP synthase</fullName>
        </alternativeName>
        <alternativeName>
            <fullName evidence="10">Inosinicase</fullName>
        </alternativeName>
    </domain>
</protein>
<comment type="catalytic activity">
    <reaction evidence="8 10">
        <text>(6R)-10-formyltetrahydrofolate + 5-amino-1-(5-phospho-beta-D-ribosyl)imidazole-4-carboxamide = 5-formamido-1-(5-phospho-D-ribosyl)imidazole-4-carboxamide + (6S)-5,6,7,8-tetrahydrofolate</text>
        <dbReference type="Rhea" id="RHEA:22192"/>
        <dbReference type="ChEBI" id="CHEBI:57453"/>
        <dbReference type="ChEBI" id="CHEBI:58467"/>
        <dbReference type="ChEBI" id="CHEBI:58475"/>
        <dbReference type="ChEBI" id="CHEBI:195366"/>
        <dbReference type="EC" id="2.1.2.3"/>
    </reaction>
</comment>
<evidence type="ECO:0000256" key="4">
    <source>
        <dbReference type="ARBA" id="ARBA00022679"/>
    </source>
</evidence>
<evidence type="ECO:0000256" key="7">
    <source>
        <dbReference type="ARBA" id="ARBA00023268"/>
    </source>
</evidence>
<dbReference type="SUPFAM" id="SSF53927">
    <property type="entry name" value="Cytidine deaminase-like"/>
    <property type="match status" value="1"/>
</dbReference>
<proteinExistence type="inferred from homology"/>
<keyword evidence="7 10" id="KW-0511">Multifunctional enzyme</keyword>
<dbReference type="NCBIfam" id="NF002049">
    <property type="entry name" value="PRK00881.1"/>
    <property type="match status" value="1"/>
</dbReference>
<dbReference type="Gene3D" id="3.40.140.20">
    <property type="match status" value="2"/>
</dbReference>
<evidence type="ECO:0000256" key="10">
    <source>
        <dbReference type="HAMAP-Rule" id="MF_00139"/>
    </source>
</evidence>
<evidence type="ECO:0000313" key="13">
    <source>
        <dbReference type="Proteomes" id="UP001144204"/>
    </source>
</evidence>
<comment type="caution">
    <text evidence="12">The sequence shown here is derived from an EMBL/GenBank/DDBJ whole genome shotgun (WGS) entry which is preliminary data.</text>
</comment>
<dbReference type="PIRSF" id="PIRSF000414">
    <property type="entry name" value="AICARFT_IMPCHas"/>
    <property type="match status" value="1"/>
</dbReference>
<gene>
    <name evidence="10 12" type="primary">purH</name>
    <name evidence="12" type="ORF">WR164_14420</name>
</gene>
<dbReference type="InterPro" id="IPR002695">
    <property type="entry name" value="PurH-like"/>
</dbReference>
<reference evidence="12" key="2">
    <citation type="journal article" date="2023" name="PLoS ONE">
        <title>Philodulcilactobacillus myokoensis gen. nov., sp. nov., a fructophilic, acidophilic, and agar-phobic lactic acid bacterium isolated from fermented vegetable extracts.</title>
        <authorList>
            <person name="Kouya T."/>
            <person name="Ishiyama Y."/>
            <person name="Ohashi S."/>
            <person name="Kumakubo R."/>
            <person name="Yamazaki T."/>
            <person name="Otaki T."/>
        </authorList>
    </citation>
    <scope>NUCLEOTIDE SEQUENCE</scope>
    <source>
        <strain evidence="12">WR16-4</strain>
    </source>
</reference>
<dbReference type="EC" id="3.5.4.10" evidence="10"/>
<dbReference type="InterPro" id="IPR036914">
    <property type="entry name" value="MGS-like_dom_sf"/>
</dbReference>
<dbReference type="Gene3D" id="3.40.50.1380">
    <property type="entry name" value="Methylglyoxal synthase-like domain"/>
    <property type="match status" value="1"/>
</dbReference>
<accession>A0A9W6B2L1</accession>
<dbReference type="NCBIfam" id="TIGR00355">
    <property type="entry name" value="purH"/>
    <property type="match status" value="1"/>
</dbReference>
<name>A0A9W6B2L1_9LACO</name>
<comment type="pathway">
    <text evidence="2 10">Purine metabolism; IMP biosynthesis via de novo pathway; 5-formamido-1-(5-phospho-D-ribosyl)imidazole-4-carboxamide from 5-amino-1-(5-phospho-D-ribosyl)imidazole-4-carboxamide (10-formyl THF route): step 1/1.</text>
</comment>
<dbReference type="HAMAP" id="MF_00139">
    <property type="entry name" value="PurH"/>
    <property type="match status" value="1"/>
</dbReference>
<evidence type="ECO:0000256" key="8">
    <source>
        <dbReference type="ARBA" id="ARBA00050488"/>
    </source>
</evidence>
<reference evidence="12" key="1">
    <citation type="submission" date="2022-07" db="EMBL/GenBank/DDBJ databases">
        <authorList>
            <person name="Kouya T."/>
            <person name="Ishiyama Y."/>
        </authorList>
    </citation>
    <scope>NUCLEOTIDE SEQUENCE</scope>
    <source>
        <strain evidence="12">WR16-4</strain>
    </source>
</reference>
<feature type="domain" description="MGS-like" evidence="11">
    <location>
        <begin position="1"/>
        <end position="145"/>
    </location>
</feature>
<dbReference type="AlphaFoldDB" id="A0A9W6B2L1"/>
<keyword evidence="5 10" id="KW-0658">Purine biosynthesis</keyword>
<dbReference type="SMART" id="SM00851">
    <property type="entry name" value="MGS"/>
    <property type="match status" value="1"/>
</dbReference>
<evidence type="ECO:0000256" key="3">
    <source>
        <dbReference type="ARBA" id="ARBA00007667"/>
    </source>
</evidence>
<dbReference type="GO" id="GO:0005829">
    <property type="term" value="C:cytosol"/>
    <property type="evidence" value="ECO:0007669"/>
    <property type="project" value="TreeGrafter"/>
</dbReference>
<sequence length="510" mass="56889">MTKLAVLSVSDKRGISDFAKQLIQRDFKIVSTGGTFEELKKNGVDATPVEDITHFKEMLDGRVKTLHPNVFGGILAKRDNPKHMKQLKENHISTIDLVCVNLYPFKATIQKPNVSEDDALENIDIGGPSMLRAAAKNYHDVFVITDPSDYKDFIEHYDQKDTGDTYRHHLAAKVFQTTAAYDALISKYLSNDPFPDKLTLTYEKADVMRYGENSHQKAAYYKEPIPETFSLANAKKLHGKKISYNNMCDADAALRIISEYKEPAVVAVKHRSPCGIGTDDTLYKAWRRAYESDTMSIFGGIVAFNRTVDLDVAKDLHKIFLEIVIAPKFSDDAYKLLAEKKNIRLMTVEDFTGIDPHHMDEVSLLGGILRQTPDLTYEAPSTFKIVTKAQPTDEQMKAMAFGQHAVKNVKSNAVVVTTGNETLGIGAGQPNRIDSAKIAIHKAINKPDYNHAVMASDAFFPMDDCVKYAATHDIKAIVEPGGSIRDKDSIKMADHYGIVLAFTGVRHFKH</sequence>
<dbReference type="FunFam" id="3.40.140.20:FF:000002">
    <property type="entry name" value="Bifunctional purine biosynthesis protein PurH"/>
    <property type="match status" value="1"/>
</dbReference>
<dbReference type="Pfam" id="PF02142">
    <property type="entry name" value="MGS"/>
    <property type="match status" value="1"/>
</dbReference>
<evidence type="ECO:0000256" key="2">
    <source>
        <dbReference type="ARBA" id="ARBA00004954"/>
    </source>
</evidence>
<dbReference type="Pfam" id="PF01808">
    <property type="entry name" value="AICARFT_IMPCHas"/>
    <property type="match status" value="1"/>
</dbReference>
<dbReference type="InterPro" id="IPR024051">
    <property type="entry name" value="AICAR_Tfase_dup_dom_sf"/>
</dbReference>
<dbReference type="PANTHER" id="PTHR11692:SF0">
    <property type="entry name" value="BIFUNCTIONAL PURINE BIOSYNTHESIS PROTEIN ATIC"/>
    <property type="match status" value="1"/>
</dbReference>
<dbReference type="FunFam" id="3.40.50.1380:FF:000001">
    <property type="entry name" value="Bifunctional purine biosynthesis protein PurH"/>
    <property type="match status" value="1"/>
</dbReference>
<dbReference type="EC" id="2.1.2.3" evidence="10"/>
<keyword evidence="13" id="KW-1185">Reference proteome</keyword>
<keyword evidence="4 10" id="KW-0808">Transferase</keyword>
<evidence type="ECO:0000256" key="6">
    <source>
        <dbReference type="ARBA" id="ARBA00022801"/>
    </source>
</evidence>
<dbReference type="GO" id="GO:0003937">
    <property type="term" value="F:IMP cyclohydrolase activity"/>
    <property type="evidence" value="ECO:0007669"/>
    <property type="project" value="UniProtKB-UniRule"/>
</dbReference>
<dbReference type="PROSITE" id="PS51855">
    <property type="entry name" value="MGS"/>
    <property type="match status" value="1"/>
</dbReference>
<dbReference type="SMART" id="SM00798">
    <property type="entry name" value="AICARFT_IMPCHas"/>
    <property type="match status" value="1"/>
</dbReference>
<organism evidence="12 13">
    <name type="scientific">Philodulcilactobacillus myokoensis</name>
    <dbReference type="NCBI Taxonomy" id="2929573"/>
    <lineage>
        <taxon>Bacteria</taxon>
        <taxon>Bacillati</taxon>
        <taxon>Bacillota</taxon>
        <taxon>Bacilli</taxon>
        <taxon>Lactobacillales</taxon>
        <taxon>Lactobacillaceae</taxon>
        <taxon>Philodulcilactobacillus</taxon>
    </lineage>
</organism>
<dbReference type="PANTHER" id="PTHR11692">
    <property type="entry name" value="BIFUNCTIONAL PURINE BIOSYNTHESIS PROTEIN PURH"/>
    <property type="match status" value="1"/>
</dbReference>
<keyword evidence="6 10" id="KW-0378">Hydrolase</keyword>
<dbReference type="FunFam" id="3.40.140.20:FF:000001">
    <property type="entry name" value="Bifunctional purine biosynthesis protein PurH"/>
    <property type="match status" value="1"/>
</dbReference>
<comment type="pathway">
    <text evidence="1 10">Purine metabolism; IMP biosynthesis via de novo pathway; IMP from 5-formamido-1-(5-phospho-D-ribosyl)imidazole-4-carboxamide: step 1/1.</text>
</comment>
<comment type="catalytic activity">
    <reaction evidence="9 10">
        <text>IMP + H2O = 5-formamido-1-(5-phospho-D-ribosyl)imidazole-4-carboxamide</text>
        <dbReference type="Rhea" id="RHEA:18445"/>
        <dbReference type="ChEBI" id="CHEBI:15377"/>
        <dbReference type="ChEBI" id="CHEBI:58053"/>
        <dbReference type="ChEBI" id="CHEBI:58467"/>
        <dbReference type="EC" id="3.5.4.10"/>
    </reaction>
</comment>